<dbReference type="PANTHER" id="PTHR21007">
    <property type="entry name" value="LIVER EXPRESSED ANTIMICROBIAL PEPTIDE 2"/>
    <property type="match status" value="1"/>
</dbReference>
<dbReference type="InterPro" id="IPR009955">
    <property type="entry name" value="LEAP-2"/>
</dbReference>
<dbReference type="Gene3D" id="4.10.40.50">
    <property type="match status" value="1"/>
</dbReference>
<keyword evidence="1" id="KW-0732">Signal</keyword>
<evidence type="ECO:0000313" key="2">
    <source>
        <dbReference type="EMBL" id="QQG62635.1"/>
    </source>
</evidence>
<dbReference type="AlphaFoldDB" id="A0A7T5V7W0"/>
<proteinExistence type="evidence at transcript level"/>
<sequence>MQTHPNRGALLALCLVFLVIVQQVTCNPVPWSDTPSAEIVSVQTELKRSARMTPLWRIMLLFKPHALCQNNYACSTGLCRYGHCSALQTILS</sequence>
<dbReference type="EMBL" id="MW199736">
    <property type="protein sequence ID" value="QQG62635.1"/>
    <property type="molecule type" value="mRNA"/>
</dbReference>
<evidence type="ECO:0000256" key="1">
    <source>
        <dbReference type="SAM" id="SignalP"/>
    </source>
</evidence>
<protein>
    <submittedName>
        <fullName evidence="2">LEAP-2</fullName>
    </submittedName>
</protein>
<dbReference type="GO" id="GO:0061844">
    <property type="term" value="P:antimicrobial humoral immune response mediated by antimicrobial peptide"/>
    <property type="evidence" value="ECO:0007669"/>
    <property type="project" value="TreeGrafter"/>
</dbReference>
<feature type="signal peptide" evidence="1">
    <location>
        <begin position="1"/>
        <end position="26"/>
    </location>
</feature>
<accession>A0A7T5V7W0</accession>
<reference evidence="2" key="1">
    <citation type="journal article" date="2020" name="Front. Microbiol.">
        <title>Anti-infective Effects of a Fish-Derived Antimicrobial Peptide Against Drug-Resistant Bacteria and Its Synergistic Effects With Antibiotic.</title>
        <authorList>
            <person name="Chen Y."/>
            <person name="Wu J."/>
            <person name="Cheng H."/>
            <person name="Dai Y."/>
            <person name="Wang Y."/>
            <person name="Yang H."/>
            <person name="Xiong F."/>
            <person name="Xu W."/>
            <person name="Wei L."/>
        </authorList>
    </citation>
    <scope>NUCLEOTIDE SEQUENCE</scope>
    <source>
        <strain evidence="2">7e</strain>
    </source>
</reference>
<dbReference type="PANTHER" id="PTHR21007:SF5">
    <property type="entry name" value="LIVER-EXPRESSED ANTIMICROBIAL PEPTIDE 2"/>
    <property type="match status" value="1"/>
</dbReference>
<organism evidence="2">
    <name type="scientific">Chanodichthys ilishaeformis</name>
    <dbReference type="NCBI Taxonomy" id="291482"/>
    <lineage>
        <taxon>Eukaryota</taxon>
        <taxon>Metazoa</taxon>
        <taxon>Chordata</taxon>
        <taxon>Craniata</taxon>
        <taxon>Vertebrata</taxon>
        <taxon>Euteleostomi</taxon>
        <taxon>Actinopterygii</taxon>
        <taxon>Neopterygii</taxon>
        <taxon>Teleostei</taxon>
        <taxon>Ostariophysi</taxon>
        <taxon>Cypriniformes</taxon>
        <taxon>Xenocyprididae</taxon>
        <taxon>Xenocypridinae</taxon>
        <taxon>Chanodichthys</taxon>
    </lineage>
</organism>
<dbReference type="GO" id="GO:0042742">
    <property type="term" value="P:defense response to bacterium"/>
    <property type="evidence" value="ECO:0007669"/>
    <property type="project" value="InterPro"/>
</dbReference>
<feature type="chain" id="PRO_5031480689" evidence="1">
    <location>
        <begin position="27"/>
        <end position="92"/>
    </location>
</feature>
<dbReference type="Pfam" id="PF07359">
    <property type="entry name" value="LEAP-2"/>
    <property type="match status" value="1"/>
</dbReference>
<name>A0A7T5V7W0_9TELE</name>